<evidence type="ECO:0000256" key="10">
    <source>
        <dbReference type="SAM" id="SignalP"/>
    </source>
</evidence>
<evidence type="ECO:0000256" key="3">
    <source>
        <dbReference type="ARBA" id="ARBA00022452"/>
    </source>
</evidence>
<dbReference type="Pfam" id="PF13715">
    <property type="entry name" value="CarbopepD_reg_2"/>
    <property type="match status" value="1"/>
</dbReference>
<dbReference type="InterPro" id="IPR039426">
    <property type="entry name" value="TonB-dep_rcpt-like"/>
</dbReference>
<dbReference type="KEGG" id="mrob:HH214_01985"/>
<dbReference type="Gene3D" id="2.40.170.20">
    <property type="entry name" value="TonB-dependent receptor, beta-barrel domain"/>
    <property type="match status" value="1"/>
</dbReference>
<evidence type="ECO:0000256" key="4">
    <source>
        <dbReference type="ARBA" id="ARBA00022692"/>
    </source>
</evidence>
<evidence type="ECO:0000256" key="6">
    <source>
        <dbReference type="ARBA" id="ARBA00023136"/>
    </source>
</evidence>
<dbReference type="Proteomes" id="UP000503278">
    <property type="component" value="Chromosome"/>
</dbReference>
<keyword evidence="4 8" id="KW-0812">Transmembrane</keyword>
<feature type="chain" id="PRO_5029840473" evidence="10">
    <location>
        <begin position="22"/>
        <end position="931"/>
    </location>
</feature>
<dbReference type="InterPro" id="IPR008969">
    <property type="entry name" value="CarboxyPept-like_regulatory"/>
</dbReference>
<keyword evidence="5 9" id="KW-0798">TonB box</keyword>
<dbReference type="InterPro" id="IPR012910">
    <property type="entry name" value="Plug_dom"/>
</dbReference>
<feature type="domain" description="TonB-dependent receptor-like beta-barrel" evidence="11">
    <location>
        <begin position="422"/>
        <end position="889"/>
    </location>
</feature>
<sequence>MKKVYVVLVLWLSLWQLSAHAQTISGIIRDQAAQPLIGATVALRGQTAGTTTDVDGHYTLNVKPGAVTVIASYIGYQTIQKDTTLAEGQNLALDFTLNALGNLNEVVVLGSRGRPRSQMNTPVPVDVVDLKKIAQSGPQVTLNQILNYVAPSFNASIQTISDGTDHIDPASLRGLGPDQVLVLINGKRRHTTSLININGSFGKGSVGTDLNAIPTAAIKRIEILRDGASAQYGSDAIAGVINIILDDQVNKLSANVTTGGYDSRHTEAGKTFDGGQVQANLNYGLPLGKKGGFVNMAGSYDQRAYTNRMREFTGTIFTDYNDPSLATVPGSPTGKDITDAELAKRGLNRSDFNSRVGQSANRGGSLFFNSSVPVGDSAEVYAFGGLNYRHGESAAFYRVPSQLTQTNATVYPNGFLPIIATDNHDQSIAAGIRGHLGAWKVDLSNTFGQNTLDFHTINTLNASQQTASATSFTDGGYVFKQNTTNLDLSRYYNHILSGLNLAFGAEHRYENYQIIAGEPASYTNYGNALNVGTDATGKAILVPNPQGNVSTLFAANGSALAGGAQGFPGFSPDNAVNASRTSVAAYGDAEINFTKQFLIDGALRFENYSDFGSTLNWKVASRYKFSDYFVLRGAASTGFRAPSLQQRYFSATSTIFSNGQFVESGTFRNDSRIAELLGIPKLKQETSHNYSLGFTSNVGDFKLTVDGYLIDINNRIIYTGQFTGNSSSTASTQDQEIANILRLANATTARFFANAIDTRTRGIDAVLTYSHRIATGSLRADLSGTFAKTDLRGNVHTSALLAGKESTYFDDASRIYLESAVPQTKVNLSLNYGINKWNFFARGVYFGKVTEATNVVSAQDVYHGKVVTDVSASYRVVKNLNLTVGANNLFDIYPDNTSAANQSSGRFLWSRTAQQFGFNGRFLFTRLSLDF</sequence>
<comment type="similarity">
    <text evidence="8 9">Belongs to the TonB-dependent receptor family.</text>
</comment>
<dbReference type="InterPro" id="IPR000531">
    <property type="entry name" value="Beta-barrel_TonB"/>
</dbReference>
<feature type="domain" description="TonB-dependent receptor plug" evidence="12">
    <location>
        <begin position="118"/>
        <end position="240"/>
    </location>
</feature>
<dbReference type="SUPFAM" id="SSF56935">
    <property type="entry name" value="Porins"/>
    <property type="match status" value="1"/>
</dbReference>
<dbReference type="PROSITE" id="PS52016">
    <property type="entry name" value="TONB_DEPENDENT_REC_3"/>
    <property type="match status" value="1"/>
</dbReference>
<evidence type="ECO:0000256" key="8">
    <source>
        <dbReference type="PROSITE-ProRule" id="PRU01360"/>
    </source>
</evidence>
<evidence type="ECO:0000313" key="14">
    <source>
        <dbReference type="Proteomes" id="UP000503278"/>
    </source>
</evidence>
<dbReference type="PANTHER" id="PTHR47234:SF3">
    <property type="entry name" value="SECRETIN_TONB SHORT N-TERMINAL DOMAIN-CONTAINING PROTEIN"/>
    <property type="match status" value="1"/>
</dbReference>
<keyword evidence="10" id="KW-0732">Signal</keyword>
<evidence type="ECO:0000256" key="2">
    <source>
        <dbReference type="ARBA" id="ARBA00022448"/>
    </source>
</evidence>
<dbReference type="Gene3D" id="2.170.130.10">
    <property type="entry name" value="TonB-dependent receptor, plug domain"/>
    <property type="match status" value="1"/>
</dbReference>
<dbReference type="Gene3D" id="2.60.40.1120">
    <property type="entry name" value="Carboxypeptidase-like, regulatory domain"/>
    <property type="match status" value="1"/>
</dbReference>
<dbReference type="GO" id="GO:0009279">
    <property type="term" value="C:cell outer membrane"/>
    <property type="evidence" value="ECO:0007669"/>
    <property type="project" value="UniProtKB-SubCell"/>
</dbReference>
<dbReference type="Pfam" id="PF07715">
    <property type="entry name" value="Plug"/>
    <property type="match status" value="1"/>
</dbReference>
<keyword evidence="2 8" id="KW-0813">Transport</keyword>
<dbReference type="EMBL" id="CP051682">
    <property type="protein sequence ID" value="QJD94729.1"/>
    <property type="molecule type" value="Genomic_DNA"/>
</dbReference>
<dbReference type="SUPFAM" id="SSF49464">
    <property type="entry name" value="Carboxypeptidase regulatory domain-like"/>
    <property type="match status" value="1"/>
</dbReference>
<dbReference type="InterPro" id="IPR037066">
    <property type="entry name" value="Plug_dom_sf"/>
</dbReference>
<keyword evidence="6 8" id="KW-0472">Membrane</keyword>
<dbReference type="AlphaFoldDB" id="A0A7L5DXJ1"/>
<accession>A0A7L5DXJ1</accession>
<gene>
    <name evidence="13" type="ORF">HH214_01985</name>
</gene>
<evidence type="ECO:0000313" key="13">
    <source>
        <dbReference type="EMBL" id="QJD94729.1"/>
    </source>
</evidence>
<keyword evidence="3 8" id="KW-1134">Transmembrane beta strand</keyword>
<reference evidence="13 14" key="1">
    <citation type="submission" date="2020-04" db="EMBL/GenBank/DDBJ databases">
        <title>Genome sequencing of novel species.</title>
        <authorList>
            <person name="Heo J."/>
            <person name="Kim S.-J."/>
            <person name="Kim J.-S."/>
            <person name="Hong S.-B."/>
            <person name="Kwon S.-W."/>
        </authorList>
    </citation>
    <scope>NUCLEOTIDE SEQUENCE [LARGE SCALE GENOMIC DNA]</scope>
    <source>
        <strain evidence="13 14">F39-2</strain>
    </source>
</reference>
<dbReference type="PANTHER" id="PTHR47234">
    <property type="match status" value="1"/>
</dbReference>
<protein>
    <submittedName>
        <fullName evidence="13">TonB-dependent receptor</fullName>
    </submittedName>
</protein>
<keyword evidence="7 8" id="KW-0998">Cell outer membrane</keyword>
<evidence type="ECO:0000256" key="5">
    <source>
        <dbReference type="ARBA" id="ARBA00023077"/>
    </source>
</evidence>
<name>A0A7L5DXJ1_9SPHI</name>
<dbReference type="RefSeq" id="WP_169605746.1">
    <property type="nucleotide sequence ID" value="NZ_CP051682.1"/>
</dbReference>
<dbReference type="Pfam" id="PF00593">
    <property type="entry name" value="TonB_dep_Rec_b-barrel"/>
    <property type="match status" value="1"/>
</dbReference>
<dbReference type="InterPro" id="IPR036942">
    <property type="entry name" value="Beta-barrel_TonB_sf"/>
</dbReference>
<comment type="subcellular location">
    <subcellularLocation>
        <location evidence="1 8">Cell outer membrane</location>
        <topology evidence="1 8">Multi-pass membrane protein</topology>
    </subcellularLocation>
</comment>
<evidence type="ECO:0000259" key="11">
    <source>
        <dbReference type="Pfam" id="PF00593"/>
    </source>
</evidence>
<evidence type="ECO:0000259" key="12">
    <source>
        <dbReference type="Pfam" id="PF07715"/>
    </source>
</evidence>
<keyword evidence="14" id="KW-1185">Reference proteome</keyword>
<evidence type="ECO:0000256" key="1">
    <source>
        <dbReference type="ARBA" id="ARBA00004571"/>
    </source>
</evidence>
<evidence type="ECO:0000256" key="9">
    <source>
        <dbReference type="RuleBase" id="RU003357"/>
    </source>
</evidence>
<proteinExistence type="inferred from homology"/>
<organism evidence="13 14">
    <name type="scientific">Mucilaginibacter robiniae</name>
    <dbReference type="NCBI Taxonomy" id="2728022"/>
    <lineage>
        <taxon>Bacteria</taxon>
        <taxon>Pseudomonadati</taxon>
        <taxon>Bacteroidota</taxon>
        <taxon>Sphingobacteriia</taxon>
        <taxon>Sphingobacteriales</taxon>
        <taxon>Sphingobacteriaceae</taxon>
        <taxon>Mucilaginibacter</taxon>
    </lineage>
</organism>
<keyword evidence="13" id="KW-0675">Receptor</keyword>
<evidence type="ECO:0000256" key="7">
    <source>
        <dbReference type="ARBA" id="ARBA00023237"/>
    </source>
</evidence>
<feature type="signal peptide" evidence="10">
    <location>
        <begin position="1"/>
        <end position="21"/>
    </location>
</feature>